<proteinExistence type="inferred from homology"/>
<evidence type="ECO:0000256" key="5">
    <source>
        <dbReference type="ARBA" id="ARBA00022741"/>
    </source>
</evidence>
<keyword evidence="5" id="KW-0547">Nucleotide-binding</keyword>
<protein>
    <recommendedName>
        <fullName evidence="3">diacylglycerol kinase (ATP)</fullName>
        <ecNumber evidence="3">2.7.1.107</ecNumber>
    </recommendedName>
</protein>
<dbReference type="EMBL" id="LR812636">
    <property type="protein sequence ID" value="CAC5428994.1"/>
    <property type="molecule type" value="Genomic_DNA"/>
</dbReference>
<dbReference type="AlphaFoldDB" id="A0A6J8FAT7"/>
<dbReference type="VEuPathDB" id="TriTrypDB:LDHU3_16.1630"/>
<dbReference type="VEuPathDB" id="TriTrypDB:LdBPK_161340.1"/>
<feature type="compositionally biased region" description="Low complexity" evidence="10">
    <location>
        <begin position="13"/>
        <end position="23"/>
    </location>
</feature>
<dbReference type="Pfam" id="PF00609">
    <property type="entry name" value="DAGK_acc"/>
    <property type="match status" value="1"/>
</dbReference>
<dbReference type="GO" id="GO:0016020">
    <property type="term" value="C:membrane"/>
    <property type="evidence" value="ECO:0007669"/>
    <property type="project" value="UniProtKB-SubCell"/>
</dbReference>
<dbReference type="PANTHER" id="PTHR11255:SF54">
    <property type="entry name" value="DIACYLGLYCEROL KINASE THETA"/>
    <property type="match status" value="1"/>
</dbReference>
<dbReference type="InterPro" id="IPR037607">
    <property type="entry name" value="DGK"/>
</dbReference>
<evidence type="ECO:0000256" key="8">
    <source>
        <dbReference type="ARBA" id="ARBA00022840"/>
    </source>
</evidence>
<evidence type="ECO:0000256" key="9">
    <source>
        <dbReference type="ARBA" id="ARBA00023136"/>
    </source>
</evidence>
<keyword evidence="7 12" id="KW-0418">Kinase</keyword>
<keyword evidence="8" id="KW-0067">ATP-binding</keyword>
<dbReference type="GO" id="GO:0004143">
    <property type="term" value="F:ATP-dependent diacylglycerol kinase activity"/>
    <property type="evidence" value="ECO:0007669"/>
    <property type="project" value="UniProtKB-EC"/>
</dbReference>
<gene>
    <name evidence="12" type="ORF">LDHU3_16.1630</name>
</gene>
<name>A0A6J8FAT7_LEIDO</name>
<dbReference type="SUPFAM" id="SSF111331">
    <property type="entry name" value="NAD kinase/diacylglycerol kinase-like"/>
    <property type="match status" value="1"/>
</dbReference>
<accession>A0A6J8FAT7</accession>
<evidence type="ECO:0000313" key="12">
    <source>
        <dbReference type="EMBL" id="CAC5428994.1"/>
    </source>
</evidence>
<evidence type="ECO:0000256" key="6">
    <source>
        <dbReference type="ARBA" id="ARBA00022771"/>
    </source>
</evidence>
<evidence type="ECO:0000256" key="3">
    <source>
        <dbReference type="ARBA" id="ARBA00012133"/>
    </source>
</evidence>
<dbReference type="SMART" id="SM00045">
    <property type="entry name" value="DAGKa"/>
    <property type="match status" value="1"/>
</dbReference>
<dbReference type="PANTHER" id="PTHR11255">
    <property type="entry name" value="DIACYLGLYCEROL KINASE"/>
    <property type="match status" value="1"/>
</dbReference>
<organism evidence="12 13">
    <name type="scientific">Leishmania donovani</name>
    <dbReference type="NCBI Taxonomy" id="5661"/>
    <lineage>
        <taxon>Eukaryota</taxon>
        <taxon>Discoba</taxon>
        <taxon>Euglenozoa</taxon>
        <taxon>Kinetoplastea</taxon>
        <taxon>Metakinetoplastina</taxon>
        <taxon>Trypanosomatida</taxon>
        <taxon>Trypanosomatidae</taxon>
        <taxon>Leishmaniinae</taxon>
        <taxon>Leishmania</taxon>
    </lineage>
</organism>
<dbReference type="Proteomes" id="UP000601710">
    <property type="component" value="Chromosome 16"/>
</dbReference>
<dbReference type="GO" id="GO:0005524">
    <property type="term" value="F:ATP binding"/>
    <property type="evidence" value="ECO:0007669"/>
    <property type="project" value="UniProtKB-KW"/>
</dbReference>
<dbReference type="Pfam" id="PF00781">
    <property type="entry name" value="DAGK_cat"/>
    <property type="match status" value="1"/>
</dbReference>
<dbReference type="InterPro" id="IPR000756">
    <property type="entry name" value="Diacylglycerol_kin_accessory"/>
</dbReference>
<dbReference type="VEuPathDB" id="TriTrypDB:LdCL_160018600"/>
<feature type="compositionally biased region" description="Basic and acidic residues" evidence="10">
    <location>
        <begin position="1"/>
        <end position="12"/>
    </location>
</feature>
<evidence type="ECO:0000256" key="2">
    <source>
        <dbReference type="ARBA" id="ARBA00009280"/>
    </source>
</evidence>
<feature type="region of interest" description="Disordered" evidence="10">
    <location>
        <begin position="1"/>
        <end position="86"/>
    </location>
</feature>
<feature type="domain" description="Diacylglycerol kinase accessory" evidence="11">
    <location>
        <begin position="457"/>
        <end position="701"/>
    </location>
</feature>
<reference evidence="12" key="1">
    <citation type="submission" date="2020-06" db="EMBL/GenBank/DDBJ databases">
        <authorList>
            <person name="Camacho E."/>
            <person name="Gonzalez-de la Fuente S."/>
            <person name="Rastrojo A."/>
            <person name="Peiro-Pastor R."/>
            <person name="Solana JC."/>
            <person name="Tabera L."/>
            <person name="Gamarro F."/>
            <person name="Carrasco-Ramiro F."/>
            <person name="Requena JM."/>
            <person name="Aguado B."/>
        </authorList>
    </citation>
    <scope>NUCLEOTIDE SEQUENCE</scope>
</reference>
<keyword evidence="6" id="KW-0479">Metal-binding</keyword>
<dbReference type="InterPro" id="IPR016064">
    <property type="entry name" value="NAD/diacylglycerol_kinase_sf"/>
</dbReference>
<dbReference type="InterPro" id="IPR017438">
    <property type="entry name" value="ATP-NAD_kinase_N"/>
</dbReference>
<dbReference type="EC" id="2.7.1.107" evidence="3"/>
<evidence type="ECO:0000256" key="10">
    <source>
        <dbReference type="SAM" id="MobiDB-lite"/>
    </source>
</evidence>
<evidence type="ECO:0000256" key="4">
    <source>
        <dbReference type="ARBA" id="ARBA00022679"/>
    </source>
</evidence>
<keyword evidence="6" id="KW-0862">Zinc</keyword>
<dbReference type="Gene3D" id="3.40.50.10330">
    <property type="entry name" value="Probable inorganic polyphosphate/atp-NAD kinase, domain 1"/>
    <property type="match status" value="1"/>
</dbReference>
<keyword evidence="6" id="KW-0863">Zinc-finger</keyword>
<evidence type="ECO:0000259" key="11">
    <source>
        <dbReference type="SMART" id="SM00045"/>
    </source>
</evidence>
<sequence length="732" mass="78125">MNNEVKPSDHESSSAAPSAHAAECQNGNTNGSEVSSSSSSSFALEHVLDENDSELFSAADVPSANPSVLDPHAGGPHGRNSPPRKAFARALRSCRGRATVVEIENAVPSVPAAPVQLAQQSFQRCDSGAHPPAKAVASGSPAQSPQQLIDWYTRSYDSGVEATYHYVVALINLGSGETGVGEVVLGALRDELGTKRVMTLRGEVFMNPAPLRLLIKRQAVIYHTLGRPPCQQRGTVVVCGGDGTVSFIMTQLDLVRRELEDEFQPFLTASQVQQVQLHRENSAFVTSSLRDKLVHPYFTMPALAPLPLGTGNDYSNCVGFGYAFASSRSDWRRFCALCGCGVDAGAQVATALCDAVTAPCVGFDRWEASLVPLRVAQAAVRSESSQAAAEATQGAAPNAPSKVRVAPSEHAAASAGARALHSPLWNRAARPTNVANAVCLVDWAKVHASGQCATYGVINYLGVGFDAYVVKKFDDTRRAHPTVCRTRAQNKAVYGVMGIRASLRCKKLYKIIPMVCVPRPQLSGVGVAAAATRSMGSTRDFVALQLPSTAKALVLTNVNCYSAGTHPWNPKRGKLHYRPVTLRNGKVTPTLTTISSGAAVETPPTPPTPQPVAINDCAFELQTMGGVLHYTSLGIGLSTSTKLIQTDEMFVFVLCTPDDLHFPSGQCSAYTQLNLKEKYESRIESDSSVRASLNVQIDGEPMPPITESTIIHVRPQPGTRVLIRCRSASVVQ</sequence>
<keyword evidence="9" id="KW-0472">Membrane</keyword>
<dbReference type="GO" id="GO:0007200">
    <property type="term" value="P:phospholipase C-activating G protein-coupled receptor signaling pathway"/>
    <property type="evidence" value="ECO:0007669"/>
    <property type="project" value="InterPro"/>
</dbReference>
<evidence type="ECO:0000256" key="1">
    <source>
        <dbReference type="ARBA" id="ARBA00004370"/>
    </source>
</evidence>
<keyword evidence="4" id="KW-0808">Transferase</keyword>
<dbReference type="GO" id="GO:0008270">
    <property type="term" value="F:zinc ion binding"/>
    <property type="evidence" value="ECO:0007669"/>
    <property type="project" value="UniProtKB-KW"/>
</dbReference>
<comment type="subcellular location">
    <subcellularLocation>
        <location evidence="1">Membrane</location>
    </subcellularLocation>
</comment>
<evidence type="ECO:0000256" key="7">
    <source>
        <dbReference type="ARBA" id="ARBA00022777"/>
    </source>
</evidence>
<comment type="similarity">
    <text evidence="2">Belongs to the eukaryotic diacylglycerol kinase family.</text>
</comment>
<dbReference type="InterPro" id="IPR001206">
    <property type="entry name" value="Diacylglycerol_kinase_cat_dom"/>
</dbReference>
<evidence type="ECO:0000313" key="13">
    <source>
        <dbReference type="Proteomes" id="UP000601710"/>
    </source>
</evidence>
<feature type="compositionally biased region" description="Polar residues" evidence="10">
    <location>
        <begin position="25"/>
        <end position="34"/>
    </location>
</feature>